<gene>
    <name evidence="4" type="ORF">GH754_11885</name>
</gene>
<keyword evidence="5" id="KW-1185">Reference proteome</keyword>
<accession>A0A6G1X877</accession>
<keyword evidence="2" id="KW-1133">Transmembrane helix</keyword>
<reference evidence="4 5" key="1">
    <citation type="submission" date="2019-11" db="EMBL/GenBank/DDBJ databases">
        <authorList>
            <person name="Li J."/>
        </authorList>
    </citation>
    <scope>NUCLEOTIDE SEQUENCE [LARGE SCALE GENOMIC DNA]</scope>
    <source>
        <strain evidence="4 5">J4</strain>
    </source>
</reference>
<dbReference type="Gene3D" id="1.20.120.20">
    <property type="entry name" value="Apolipoprotein"/>
    <property type="match status" value="1"/>
</dbReference>
<dbReference type="EMBL" id="WJNH01000007">
    <property type="protein sequence ID" value="MRG87008.1"/>
    <property type="molecule type" value="Genomic_DNA"/>
</dbReference>
<evidence type="ECO:0000256" key="1">
    <source>
        <dbReference type="ARBA" id="ARBA00022612"/>
    </source>
</evidence>
<dbReference type="AlphaFoldDB" id="A0A6G1X877"/>
<dbReference type="Pfam" id="PF10145">
    <property type="entry name" value="PhageMin_Tail"/>
    <property type="match status" value="1"/>
</dbReference>
<evidence type="ECO:0000259" key="3">
    <source>
        <dbReference type="Pfam" id="PF10145"/>
    </source>
</evidence>
<dbReference type="InterPro" id="IPR010090">
    <property type="entry name" value="Phage_tape_meas"/>
</dbReference>
<dbReference type="PANTHER" id="PTHR37813:SF1">
    <property type="entry name" value="FELS-2 PROPHAGE PROTEIN"/>
    <property type="match status" value="1"/>
</dbReference>
<evidence type="ECO:0000256" key="2">
    <source>
        <dbReference type="SAM" id="Phobius"/>
    </source>
</evidence>
<keyword evidence="1" id="KW-1188">Viral release from host cell</keyword>
<feature type="transmembrane region" description="Helical" evidence="2">
    <location>
        <begin position="423"/>
        <end position="442"/>
    </location>
</feature>
<sequence>MADGKITIDTKIDQSGVKQGTKKLEKGLQRTAKKAQKIGGNMTKYLTAPFVALGGAAFMAADDIDKAFRNIRVGTGATGDKLEDLKESFENVFTSVPESADQVSNALATVNTLTGATGGVLEDLTKSVLDASRSLGEDGVANADAFGKAMQQWQIPAEEGPAKLDKLFKATQDYGLGLGQISSHLTEYGSVLQNAGFNMDESADLFGRLEASGLKVSRVMPGLNMAFRNWSKEGKNSREEFQKIIQKMQEAETETEALAIATDQFGAEGAQRLTTAVRTGAIPALDELGGALEGTKGLVNDTTEDTKTVGEQFSELKNQSMMALQPLGEILLELARTALPPLIDAVTRLAEWFSNLPGPAQMIIAILGGLLVVLGPLLSMFSGLIIAVTALSSTVLMWGGIILGVVAIVAIIVVLVIKYWDQIKAFTIAVFTAIWDFLKMVWNAIWTTIKFVATAIWNGLKAIWNGIWNTIKAVITAIADGIKAVWNGIKKVTSTVWNGIKDFFVGLWDWFWDLFNRRLEMIKNIFSTVWNTIKKVTTSVWNGIKDFFSGIWDGIKAGAEKFKDVFLGIWEAIKSGIRAVVNPIVGIMNGLIGGIESMVNAISGAINGLPSFDIPSWVPVVGGEKFGLPNIPEISLPKIPSLDVGTNFVAQDGLAMLHKGEAVVPKEYNPAAGGGNKQPQSLTLYLQLGMNDFVTFVKDISTVQEREQLTLEMFRG</sequence>
<dbReference type="RefSeq" id="WP_153728901.1">
    <property type="nucleotide sequence ID" value="NZ_WJNH01000007.1"/>
</dbReference>
<protein>
    <submittedName>
        <fullName evidence="4">Phage tail tape measure protein</fullName>
    </submittedName>
</protein>
<dbReference type="PANTHER" id="PTHR37813">
    <property type="entry name" value="FELS-2 PROPHAGE PROTEIN"/>
    <property type="match status" value="1"/>
</dbReference>
<keyword evidence="2" id="KW-0812">Transmembrane</keyword>
<evidence type="ECO:0000313" key="4">
    <source>
        <dbReference type="EMBL" id="MRG87008.1"/>
    </source>
</evidence>
<evidence type="ECO:0000313" key="5">
    <source>
        <dbReference type="Proteomes" id="UP000480185"/>
    </source>
</evidence>
<keyword evidence="2" id="KW-0472">Membrane</keyword>
<dbReference type="OrthoDB" id="28713at2"/>
<proteinExistence type="predicted"/>
<feature type="transmembrane region" description="Helical" evidence="2">
    <location>
        <begin position="362"/>
        <end position="388"/>
    </location>
</feature>
<name>A0A6G1X877_9BACI</name>
<organism evidence="4 5">
    <name type="scientific">Salinibacillus xinjiangensis</name>
    <dbReference type="NCBI Taxonomy" id="1229268"/>
    <lineage>
        <taxon>Bacteria</taxon>
        <taxon>Bacillati</taxon>
        <taxon>Bacillota</taxon>
        <taxon>Bacilli</taxon>
        <taxon>Bacillales</taxon>
        <taxon>Bacillaceae</taxon>
        <taxon>Salinibacillus</taxon>
    </lineage>
</organism>
<comment type="caution">
    <text evidence="4">The sequence shown here is derived from an EMBL/GenBank/DDBJ whole genome shotgun (WGS) entry which is preliminary data.</text>
</comment>
<dbReference type="Proteomes" id="UP000480185">
    <property type="component" value="Unassembled WGS sequence"/>
</dbReference>
<feature type="transmembrane region" description="Helical" evidence="2">
    <location>
        <begin position="395"/>
        <end position="417"/>
    </location>
</feature>
<dbReference type="NCBIfam" id="TIGR01760">
    <property type="entry name" value="tape_meas_TP901"/>
    <property type="match status" value="1"/>
</dbReference>
<feature type="domain" description="Phage tail tape measure protein" evidence="3">
    <location>
        <begin position="96"/>
        <end position="264"/>
    </location>
</feature>